<protein>
    <submittedName>
        <fullName evidence="1">Response regulator aspartate phosphatase C</fullName>
    </submittedName>
</protein>
<dbReference type="SMART" id="SM00028">
    <property type="entry name" value="TPR"/>
    <property type="match status" value="5"/>
</dbReference>
<dbReference type="EMBL" id="OBEK01000001">
    <property type="protein sequence ID" value="SNZ03483.1"/>
    <property type="molecule type" value="Genomic_DNA"/>
</dbReference>
<dbReference type="OrthoDB" id="2957368at2"/>
<accession>A0A285N3G7</accession>
<dbReference type="Gene3D" id="1.25.40.10">
    <property type="entry name" value="Tetratricopeptide repeat domain"/>
    <property type="match status" value="1"/>
</dbReference>
<dbReference type="SUPFAM" id="SSF48452">
    <property type="entry name" value="TPR-like"/>
    <property type="match status" value="1"/>
</dbReference>
<reference evidence="2" key="1">
    <citation type="submission" date="2017-09" db="EMBL/GenBank/DDBJ databases">
        <authorList>
            <person name="Varghese N."/>
            <person name="Submissions S."/>
        </authorList>
    </citation>
    <scope>NUCLEOTIDE SEQUENCE [LARGE SCALE GENOMIC DNA]</scope>
    <source>
        <strain evidence="2">CGMCC 1.8913</strain>
    </source>
</reference>
<keyword evidence="2" id="KW-1185">Reference proteome</keyword>
<proteinExistence type="predicted"/>
<name>A0A285N3G7_9BACI</name>
<dbReference type="InterPro" id="IPR011990">
    <property type="entry name" value="TPR-like_helical_dom_sf"/>
</dbReference>
<evidence type="ECO:0000313" key="1">
    <source>
        <dbReference type="EMBL" id="SNZ03483.1"/>
    </source>
</evidence>
<evidence type="ECO:0000313" key="2">
    <source>
        <dbReference type="Proteomes" id="UP000219356"/>
    </source>
</evidence>
<organism evidence="1 2">
    <name type="scientific">Terribacillus aidingensis</name>
    <dbReference type="NCBI Taxonomy" id="586416"/>
    <lineage>
        <taxon>Bacteria</taxon>
        <taxon>Bacillati</taxon>
        <taxon>Bacillota</taxon>
        <taxon>Bacilli</taxon>
        <taxon>Bacillales</taxon>
        <taxon>Bacillaceae</taxon>
        <taxon>Terribacillus</taxon>
    </lineage>
</organism>
<gene>
    <name evidence="1" type="ORF">SAMN05421503_0374</name>
</gene>
<sequence>MHQTDLKQTEMFTLLLDNLYENIKSEQIKAAEHVRFKIAEQEMVIRDEKLLARSMLYEARLETLKGNLEKGGQLLEGVTDAFALTSENLYYYHFFKGLLLYRQSKLQEAIIEYERAESFLTGQIDHREVSDFYYKLANTYYHMNMTAFSILNADKAIESALRYKQDLQVAKCRLLQGLNYMEAANFRKAEELFQAALEHDASQSELKLPLYVHHNLGVLYFKKNQLEKAIFHMEQSMGYKHPDYYIKSLYYVTECSFRLGLKERAMQYFAEGFTLSKERDDDAYKWMFAMLHKQYVDQDSLEGVWREGIEYFQSIQDSNKVRHFAERFAKYYTDHRDFEKASRYYLLALK</sequence>
<dbReference type="InterPro" id="IPR019734">
    <property type="entry name" value="TPR_rpt"/>
</dbReference>
<dbReference type="RefSeq" id="WP_097038709.1">
    <property type="nucleotide sequence ID" value="NZ_OBEK01000001.1"/>
</dbReference>
<dbReference type="Proteomes" id="UP000219356">
    <property type="component" value="Unassembled WGS sequence"/>
</dbReference>
<dbReference type="AlphaFoldDB" id="A0A285N3G7"/>